<evidence type="ECO:0000313" key="7">
    <source>
        <dbReference type="Proteomes" id="UP000818624"/>
    </source>
</evidence>
<dbReference type="InterPro" id="IPR007271">
    <property type="entry name" value="Nuc_sug_transpt"/>
</dbReference>
<dbReference type="Pfam" id="PF04142">
    <property type="entry name" value="Nuc_sug_transp"/>
    <property type="match status" value="1"/>
</dbReference>
<organism evidence="6 7">
    <name type="scientific">Malassezia furfur</name>
    <name type="common">Pityriasis versicolor infection agent</name>
    <name type="synonym">Pityrosporum furfur</name>
    <dbReference type="NCBI Taxonomy" id="55194"/>
    <lineage>
        <taxon>Eukaryota</taxon>
        <taxon>Fungi</taxon>
        <taxon>Dikarya</taxon>
        <taxon>Basidiomycota</taxon>
        <taxon>Ustilaginomycotina</taxon>
        <taxon>Malasseziomycetes</taxon>
        <taxon>Malasseziales</taxon>
        <taxon>Malasseziaceae</taxon>
        <taxon>Malassezia</taxon>
    </lineage>
</organism>
<keyword evidence="7" id="KW-1185">Reference proteome</keyword>
<keyword evidence="2 5" id="KW-0812">Transmembrane</keyword>
<dbReference type="InterPro" id="IPR012404">
    <property type="entry name" value="UCP036436"/>
</dbReference>
<dbReference type="Proteomes" id="UP000818624">
    <property type="component" value="Chromosome 3"/>
</dbReference>
<feature type="transmembrane region" description="Helical" evidence="5">
    <location>
        <begin position="134"/>
        <end position="154"/>
    </location>
</feature>
<comment type="subcellular location">
    <subcellularLocation>
        <location evidence="1">Membrane</location>
        <topology evidence="1">Multi-pass membrane protein</topology>
    </subcellularLocation>
</comment>
<evidence type="ECO:0000256" key="5">
    <source>
        <dbReference type="SAM" id="Phobius"/>
    </source>
</evidence>
<protein>
    <recommendedName>
        <fullName evidence="8">Integral membrane protein</fullName>
    </recommendedName>
</protein>
<keyword evidence="3 5" id="KW-1133">Transmembrane helix</keyword>
<feature type="transmembrane region" description="Helical" evidence="5">
    <location>
        <begin position="315"/>
        <end position="335"/>
    </location>
</feature>
<dbReference type="SUPFAM" id="SSF103481">
    <property type="entry name" value="Multidrug resistance efflux transporter EmrE"/>
    <property type="match status" value="1"/>
</dbReference>
<evidence type="ECO:0000256" key="2">
    <source>
        <dbReference type="ARBA" id="ARBA00022692"/>
    </source>
</evidence>
<reference evidence="6 7" key="1">
    <citation type="journal article" date="2020" name="Elife">
        <title>Loss of centromere function drives karyotype evolution in closely related Malassezia species.</title>
        <authorList>
            <person name="Sankaranarayanan S.R."/>
            <person name="Ianiri G."/>
            <person name="Coelho M.A."/>
            <person name="Reza M.H."/>
            <person name="Thimmappa B.C."/>
            <person name="Ganguly P."/>
            <person name="Vadnala R.N."/>
            <person name="Sun S."/>
            <person name="Siddharthan R."/>
            <person name="Tellgren-Roth C."/>
            <person name="Dawson T.L."/>
            <person name="Heitman J."/>
            <person name="Sanyal K."/>
        </authorList>
    </citation>
    <scope>NUCLEOTIDE SEQUENCE [LARGE SCALE GENOMIC DNA]</scope>
    <source>
        <strain evidence="6">CBS14141</strain>
    </source>
</reference>
<dbReference type="PANTHER" id="PTHR13146">
    <property type="match status" value="1"/>
</dbReference>
<feature type="transmembrane region" description="Helical" evidence="5">
    <location>
        <begin position="235"/>
        <end position="257"/>
    </location>
</feature>
<evidence type="ECO:0008006" key="8">
    <source>
        <dbReference type="Google" id="ProtNLM"/>
    </source>
</evidence>
<evidence type="ECO:0000256" key="1">
    <source>
        <dbReference type="ARBA" id="ARBA00004141"/>
    </source>
</evidence>
<keyword evidence="4 5" id="KW-0472">Membrane</keyword>
<dbReference type="EMBL" id="CP046236">
    <property type="protein sequence ID" value="WFD48884.1"/>
    <property type="molecule type" value="Genomic_DNA"/>
</dbReference>
<gene>
    <name evidence="6" type="ORF">GLX27_003557</name>
</gene>
<name>A0ABY8ETN3_MALFU</name>
<dbReference type="PANTHER" id="PTHR13146:SF0">
    <property type="entry name" value="SOLUTE CARRIER FAMILY 35 MEMBER F6"/>
    <property type="match status" value="1"/>
</dbReference>
<accession>A0ABY8ETN3</accession>
<feature type="transmembrane region" description="Helical" evidence="5">
    <location>
        <begin position="160"/>
        <end position="183"/>
    </location>
</feature>
<evidence type="ECO:0000256" key="3">
    <source>
        <dbReference type="ARBA" id="ARBA00022989"/>
    </source>
</evidence>
<feature type="transmembrane region" description="Helical" evidence="5">
    <location>
        <begin position="195"/>
        <end position="215"/>
    </location>
</feature>
<evidence type="ECO:0000256" key="4">
    <source>
        <dbReference type="ARBA" id="ARBA00023136"/>
    </source>
</evidence>
<feature type="transmembrane region" description="Helical" evidence="5">
    <location>
        <begin position="38"/>
        <end position="60"/>
    </location>
</feature>
<proteinExistence type="predicted"/>
<sequence>MLITGILNSLVSKWQDMQCVENCEPDSPGKPVKYSQPVWQTLQMFVGELCCLVPFFAHVARKKWRRWQREKARQAGGENQSLISVNDDSEVAPYGSVHASFLRVNVPNLFGGLLPIDVGDGMTAVHVRRRLNKWWNLAVLFVVPALCDICATTLMNSALIIMPVSIFQMTRGALVLWVGLFSVMFLHHRLRLYEWVSLVLVMLGVAIVGLSSVLVNPTASVVLVMTRTTDAQAAINALLGLAMVLSAQIFAALQFVYEEKVMGDHEVQPMLAVGLEGLFGSLLVLMMMPVLHFFIGSTPAGRGGYFDMVTGWHQLVGVPRVMWGSVLCASSIALYNMFGLSVTRLVSATARSTIDTFRTLGITFASIALGWEVLQPLSGLMQALGFTSLAYGTFVFNGVVSPPRMLLTRRERAELA</sequence>
<evidence type="ECO:0000313" key="6">
    <source>
        <dbReference type="EMBL" id="WFD48884.1"/>
    </source>
</evidence>
<feature type="transmembrane region" description="Helical" evidence="5">
    <location>
        <begin position="269"/>
        <end position="295"/>
    </location>
</feature>
<feature type="transmembrane region" description="Helical" evidence="5">
    <location>
        <begin position="356"/>
        <end position="374"/>
    </location>
</feature>
<dbReference type="InterPro" id="IPR037185">
    <property type="entry name" value="EmrE-like"/>
</dbReference>
<dbReference type="PIRSF" id="PIRSF036436">
    <property type="entry name" value="UCP036436"/>
    <property type="match status" value="1"/>
</dbReference>
<feature type="transmembrane region" description="Helical" evidence="5">
    <location>
        <begin position="380"/>
        <end position="400"/>
    </location>
</feature>